<accession>A0A7S4KAD3</accession>
<reference evidence="2" key="1">
    <citation type="submission" date="2021-01" db="EMBL/GenBank/DDBJ databases">
        <authorList>
            <person name="Corre E."/>
            <person name="Pelletier E."/>
            <person name="Niang G."/>
            <person name="Scheremetjew M."/>
            <person name="Finn R."/>
            <person name="Kale V."/>
            <person name="Holt S."/>
            <person name="Cochrane G."/>
            <person name="Meng A."/>
            <person name="Brown T."/>
            <person name="Cohen L."/>
        </authorList>
    </citation>
    <scope>NUCLEOTIDE SEQUENCE</scope>
    <source>
        <strain evidence="2">CCMP 2712</strain>
    </source>
</reference>
<evidence type="ECO:0000256" key="1">
    <source>
        <dbReference type="SAM" id="MobiDB-lite"/>
    </source>
</evidence>
<proteinExistence type="predicted"/>
<dbReference type="AlphaFoldDB" id="A0A7S4KAD3"/>
<feature type="compositionally biased region" description="Polar residues" evidence="1">
    <location>
        <begin position="140"/>
        <end position="155"/>
    </location>
</feature>
<sequence length="247" mass="26701">MANEAAASGGQVLFSNNPLLRVIDKKETISLARHASAQPATNSSELNDCKCDHDRVEAPAIFACPSLSCPQPPSPGPRCTTMAKTDCESPSGNLSSRAAGTSTHKGILEGESSEQTEVFNKDDASQRLKRTLHRVALLRQQATSPVSPQKPAQSERNSRDLQRNDFAAARRIDEENVSPTSNPLQVQADLSDFICNLPLNIITRSISQAMEGQSPQSESSGMASISVEKLDVAHRALQDRQDQQIIL</sequence>
<evidence type="ECO:0000313" key="2">
    <source>
        <dbReference type="EMBL" id="CAE2288116.1"/>
    </source>
</evidence>
<name>A0A7S4KAD3_GUITH</name>
<gene>
    <name evidence="2" type="ORF">GTHE00462_LOCUS10559</name>
</gene>
<feature type="region of interest" description="Disordered" evidence="1">
    <location>
        <begin position="138"/>
        <end position="162"/>
    </location>
</feature>
<feature type="compositionally biased region" description="Polar residues" evidence="1">
    <location>
        <begin position="88"/>
        <end position="104"/>
    </location>
</feature>
<organism evidence="2">
    <name type="scientific">Guillardia theta</name>
    <name type="common">Cryptophyte</name>
    <name type="synonym">Cryptomonas phi</name>
    <dbReference type="NCBI Taxonomy" id="55529"/>
    <lineage>
        <taxon>Eukaryota</taxon>
        <taxon>Cryptophyceae</taxon>
        <taxon>Pyrenomonadales</taxon>
        <taxon>Geminigeraceae</taxon>
        <taxon>Guillardia</taxon>
    </lineage>
</organism>
<feature type="region of interest" description="Disordered" evidence="1">
    <location>
        <begin position="80"/>
        <end position="125"/>
    </location>
</feature>
<protein>
    <submittedName>
        <fullName evidence="2">Uncharacterized protein</fullName>
    </submittedName>
</protein>
<dbReference type="EMBL" id="HBKN01013549">
    <property type="protein sequence ID" value="CAE2288116.1"/>
    <property type="molecule type" value="Transcribed_RNA"/>
</dbReference>